<dbReference type="GO" id="GO:0005524">
    <property type="term" value="F:ATP binding"/>
    <property type="evidence" value="ECO:0007669"/>
    <property type="project" value="UniProtKB-KW"/>
</dbReference>
<dbReference type="InterPro" id="IPR042559">
    <property type="entry name" value="Gln-tRNA-synth_Ib_RNA-bd_N_2"/>
</dbReference>
<feature type="domain" description="Glutaminyl-tRNA synthetase class Ib non-specific RNA-binding" evidence="15">
    <location>
        <begin position="6"/>
        <end position="160"/>
    </location>
</feature>
<dbReference type="PRINTS" id="PR00987">
    <property type="entry name" value="TRNASYNTHGLU"/>
</dbReference>
<keyword evidence="18" id="KW-1185">Reference proteome</keyword>
<evidence type="ECO:0000259" key="16">
    <source>
        <dbReference type="Pfam" id="PF20974"/>
    </source>
</evidence>
<dbReference type="Proteomes" id="UP001329430">
    <property type="component" value="Chromosome 8"/>
</dbReference>
<evidence type="ECO:0000256" key="8">
    <source>
        <dbReference type="ARBA" id="ARBA00030466"/>
    </source>
</evidence>
<evidence type="ECO:0000256" key="9">
    <source>
        <dbReference type="ARBA" id="ARBA00048270"/>
    </source>
</evidence>
<dbReference type="Gene3D" id="1.10.10.2420">
    <property type="match status" value="1"/>
</dbReference>
<keyword evidence="7 11" id="KW-0030">Aminoacyl-tRNA synthetase</keyword>
<dbReference type="NCBIfam" id="TIGR00440">
    <property type="entry name" value="glnS"/>
    <property type="match status" value="1"/>
</dbReference>
<dbReference type="InterPro" id="IPR020056">
    <property type="entry name" value="Rbsml_bL25/Gln-tRNA_synth_N"/>
</dbReference>
<sequence length="767" mass="87560">MDENKLLVEFVGLGLSETKAKETLKNVAVTKTLTNILNEVRGLVLKDGTGLLLYHLATRTKPQINIHLPFILKYVATKKLDTTLRIDKAIEYTLSHVNKFNADEFEKHCGVGIVVTPEEIEKVVEKHLAKCKGELLEKRYRYNAGKVIKGVMNDLPWADGKAVRSEIDVQVFDLLGPKTEMDVTPPAKTDKKTKAVKIEKLEQVKEDVVAADLTIIDVMRKVNFHAPGENFKTDGYVITERTHELLREHLKKTGGQVRTRFPPEPNGILHIGHAKAININFGYAAAQNGICFLRFDDTNPEKEEEKFFTGIKDMVEWLGYKPAYVTHSSDYFDQLYEWAVQLIKNGLAYVCHQTADEMKGFNPEPSPWRGRPVEESLQLFQDMKNGKLDEGSATLRMKITLEEGKLDPVAYRVRFIPHHRTGDRWCIYPTYDYTHCLCDSIENITHSLCTKEFQSRRSSYYWLCNALNIYCPVQWEYGRLNVNYTVVSKRKIAKLIEERIVNDWDDPRLFTLTALRRRGFPPESINNFCAQLGVTGAQMSIDPSMLDAYVRDYLNNTAPRVMVVLEPLKVTIVNYPHEKPFEVSVPNFPNKPELGSHNVTFDKVIYIESGDFMEVGDKGYRRLTPNQSVGLRHAGYVLECKSFKKDRNGKVCEVVCNCVEVDKITTKPKAFIHWVSNPLSIEVRLYEPLFRHKNPEDTVEVPDGFLSDCNLDSLKILESFADKSLKDAKVLDKYQFERLGFFSVDPDTTPSKLVLNQTVGLKEDAGK</sequence>
<dbReference type="Pfam" id="PF20974">
    <property type="entry name" value="tRNA-synt_1c_C2"/>
    <property type="match status" value="1"/>
</dbReference>
<feature type="domain" description="Glutaminyl-tRNA synthetase class Ib non-specific RNA-binding" evidence="14">
    <location>
        <begin position="163"/>
        <end position="246"/>
    </location>
</feature>
<dbReference type="FunFam" id="1.10.10.2420:FF:000001">
    <property type="entry name" value="Glutamine--tRNA ligase cytoplasmic"/>
    <property type="match status" value="1"/>
</dbReference>
<evidence type="ECO:0000256" key="1">
    <source>
        <dbReference type="ARBA" id="ARBA00005594"/>
    </source>
</evidence>
<organism evidence="17 18">
    <name type="scientific">Pyrocoelia pectoralis</name>
    <dbReference type="NCBI Taxonomy" id="417401"/>
    <lineage>
        <taxon>Eukaryota</taxon>
        <taxon>Metazoa</taxon>
        <taxon>Ecdysozoa</taxon>
        <taxon>Arthropoda</taxon>
        <taxon>Hexapoda</taxon>
        <taxon>Insecta</taxon>
        <taxon>Pterygota</taxon>
        <taxon>Neoptera</taxon>
        <taxon>Endopterygota</taxon>
        <taxon>Coleoptera</taxon>
        <taxon>Polyphaga</taxon>
        <taxon>Elateriformia</taxon>
        <taxon>Elateroidea</taxon>
        <taxon>Lampyridae</taxon>
        <taxon>Lampyrinae</taxon>
        <taxon>Pyrocoelia</taxon>
    </lineage>
</organism>
<dbReference type="FunFam" id="2.40.240.10:FF:000006">
    <property type="entry name" value="Putative glutamine--tRNA ligase"/>
    <property type="match status" value="1"/>
</dbReference>
<dbReference type="InterPro" id="IPR004514">
    <property type="entry name" value="Gln-tRNA-synth"/>
</dbReference>
<dbReference type="Pfam" id="PF03950">
    <property type="entry name" value="tRNA-synt_1c_C"/>
    <property type="match status" value="1"/>
</dbReference>
<keyword evidence="3 11" id="KW-0436">Ligase</keyword>
<evidence type="ECO:0000259" key="14">
    <source>
        <dbReference type="Pfam" id="PF04557"/>
    </source>
</evidence>
<evidence type="ECO:0000256" key="10">
    <source>
        <dbReference type="ARBA" id="ARBA00072317"/>
    </source>
</evidence>
<comment type="caution">
    <text evidence="17">The sequence shown here is derived from an EMBL/GenBank/DDBJ whole genome shotgun (WGS) entry which is preliminary data.</text>
</comment>
<dbReference type="CDD" id="cd00807">
    <property type="entry name" value="GlnRS_core"/>
    <property type="match status" value="1"/>
</dbReference>
<evidence type="ECO:0000313" key="18">
    <source>
        <dbReference type="Proteomes" id="UP001329430"/>
    </source>
</evidence>
<dbReference type="GO" id="GO:0006425">
    <property type="term" value="P:glutaminyl-tRNA aminoacylation"/>
    <property type="evidence" value="ECO:0007669"/>
    <property type="project" value="InterPro"/>
</dbReference>
<dbReference type="Gene3D" id="3.40.50.620">
    <property type="entry name" value="HUPs"/>
    <property type="match status" value="1"/>
</dbReference>
<dbReference type="EC" id="6.1.1.18" evidence="2"/>
<dbReference type="FunFam" id="1.10.8.1290:FF:000002">
    <property type="entry name" value="Glutamine--tRNA ligase cytoplasmic"/>
    <property type="match status" value="1"/>
</dbReference>
<dbReference type="AlphaFoldDB" id="A0AAN7V407"/>
<evidence type="ECO:0000313" key="17">
    <source>
        <dbReference type="EMBL" id="KAK5640602.1"/>
    </source>
</evidence>
<dbReference type="SUPFAM" id="SSF52374">
    <property type="entry name" value="Nucleotidylyl transferase"/>
    <property type="match status" value="1"/>
</dbReference>
<feature type="domain" description="Glutamyl/glutaminyl-tRNA synthetase class Ib catalytic" evidence="12">
    <location>
        <begin position="256"/>
        <end position="555"/>
    </location>
</feature>
<dbReference type="EMBL" id="JAVRBK010000008">
    <property type="protein sequence ID" value="KAK5640602.1"/>
    <property type="molecule type" value="Genomic_DNA"/>
</dbReference>
<dbReference type="Pfam" id="PF00749">
    <property type="entry name" value="tRNA-synt_1c"/>
    <property type="match status" value="1"/>
</dbReference>
<comment type="similarity">
    <text evidence="1 11">Belongs to the class-I aminoacyl-tRNA synthetase family.</text>
</comment>
<evidence type="ECO:0000259" key="15">
    <source>
        <dbReference type="Pfam" id="PF04558"/>
    </source>
</evidence>
<dbReference type="InterPro" id="IPR000924">
    <property type="entry name" value="Glu/Gln-tRNA-synth"/>
</dbReference>
<dbReference type="InterPro" id="IPR014729">
    <property type="entry name" value="Rossmann-like_a/b/a_fold"/>
</dbReference>
<dbReference type="PROSITE" id="PS00178">
    <property type="entry name" value="AA_TRNA_LIGASE_I"/>
    <property type="match status" value="1"/>
</dbReference>
<dbReference type="InterPro" id="IPR050132">
    <property type="entry name" value="Gln/Glu-tRNA_Ligase"/>
</dbReference>
<gene>
    <name evidence="17" type="ORF">RI129_011413</name>
</gene>
<protein>
    <recommendedName>
        <fullName evidence="10">Probable glutamine--tRNA ligase</fullName>
        <ecNumber evidence="2">6.1.1.18</ecNumber>
    </recommendedName>
    <alternativeName>
        <fullName evidence="8">Glutaminyl-tRNA synthetase</fullName>
    </alternativeName>
</protein>
<dbReference type="PANTHER" id="PTHR43097">
    <property type="entry name" value="GLUTAMINE-TRNA LIGASE"/>
    <property type="match status" value="1"/>
</dbReference>
<keyword evidence="6 11" id="KW-0648">Protein biosynthesis</keyword>
<dbReference type="Pfam" id="PF04557">
    <property type="entry name" value="tRNA_synt_1c_R2"/>
    <property type="match status" value="1"/>
</dbReference>
<dbReference type="InterPro" id="IPR042558">
    <property type="entry name" value="Gln-tRNA-synth_Ib_RNA-bd_N_1"/>
</dbReference>
<accession>A0AAN7V407</accession>
<dbReference type="FunFam" id="2.40.240.10:FF:000008">
    <property type="entry name" value="probable glutamine--tRNA ligase"/>
    <property type="match status" value="1"/>
</dbReference>
<evidence type="ECO:0000259" key="13">
    <source>
        <dbReference type="Pfam" id="PF03950"/>
    </source>
</evidence>
<dbReference type="InterPro" id="IPR049437">
    <property type="entry name" value="tRNA-synt_1c_C2"/>
</dbReference>
<dbReference type="SUPFAM" id="SSF50715">
    <property type="entry name" value="Ribosomal protein L25-like"/>
    <property type="match status" value="1"/>
</dbReference>
<evidence type="ECO:0000256" key="3">
    <source>
        <dbReference type="ARBA" id="ARBA00022598"/>
    </source>
</evidence>
<dbReference type="InterPro" id="IPR007638">
    <property type="entry name" value="Gln-tRNA-synth_Ib_RNA-bd_2"/>
</dbReference>
<dbReference type="FunFam" id="3.40.50.620:FF:000049">
    <property type="entry name" value="Probable glutamine--tRNA ligase"/>
    <property type="match status" value="1"/>
</dbReference>
<evidence type="ECO:0000256" key="7">
    <source>
        <dbReference type="ARBA" id="ARBA00023146"/>
    </source>
</evidence>
<dbReference type="InterPro" id="IPR020059">
    <property type="entry name" value="Glu/Gln-tRNA-synth_Ib_codon-bd"/>
</dbReference>
<reference evidence="17 18" key="1">
    <citation type="journal article" date="2024" name="Insects">
        <title>An Improved Chromosome-Level Genome Assembly of the Firefly Pyrocoelia pectoralis.</title>
        <authorList>
            <person name="Fu X."/>
            <person name="Meyer-Rochow V.B."/>
            <person name="Ballantyne L."/>
            <person name="Zhu X."/>
        </authorList>
    </citation>
    <scope>NUCLEOTIDE SEQUENCE [LARGE SCALE GENOMIC DNA]</scope>
    <source>
        <strain evidence="17">XCY_ONT2</strain>
    </source>
</reference>
<dbReference type="InterPro" id="IPR020058">
    <property type="entry name" value="Glu/Gln-tRNA-synth_Ib_cat-dom"/>
</dbReference>
<dbReference type="PANTHER" id="PTHR43097:SF4">
    <property type="entry name" value="GLUTAMINE--TRNA LIGASE"/>
    <property type="match status" value="1"/>
</dbReference>
<dbReference type="InterPro" id="IPR001412">
    <property type="entry name" value="aa-tRNA-synth_I_CS"/>
</dbReference>
<evidence type="ECO:0000256" key="5">
    <source>
        <dbReference type="ARBA" id="ARBA00022840"/>
    </source>
</evidence>
<name>A0AAN7V407_9COLE</name>
<dbReference type="Pfam" id="PF04558">
    <property type="entry name" value="tRNA_synt_1c_R1"/>
    <property type="match status" value="1"/>
</dbReference>
<evidence type="ECO:0000256" key="11">
    <source>
        <dbReference type="RuleBase" id="RU363037"/>
    </source>
</evidence>
<dbReference type="InterPro" id="IPR007639">
    <property type="entry name" value="Gln-tRNA-synth_Ib_RNA-bd_N"/>
</dbReference>
<dbReference type="InterPro" id="IPR011035">
    <property type="entry name" value="Ribosomal_bL25/Gln-tRNA_synth"/>
</dbReference>
<comment type="catalytic activity">
    <reaction evidence="9">
        <text>tRNA(Gln) + L-glutamine + ATP = L-glutaminyl-tRNA(Gln) + AMP + diphosphate</text>
        <dbReference type="Rhea" id="RHEA:20121"/>
        <dbReference type="Rhea" id="RHEA-COMP:9662"/>
        <dbReference type="Rhea" id="RHEA-COMP:9681"/>
        <dbReference type="ChEBI" id="CHEBI:30616"/>
        <dbReference type="ChEBI" id="CHEBI:33019"/>
        <dbReference type="ChEBI" id="CHEBI:58359"/>
        <dbReference type="ChEBI" id="CHEBI:78442"/>
        <dbReference type="ChEBI" id="CHEBI:78521"/>
        <dbReference type="ChEBI" id="CHEBI:456215"/>
        <dbReference type="EC" id="6.1.1.18"/>
    </reaction>
</comment>
<evidence type="ECO:0000256" key="4">
    <source>
        <dbReference type="ARBA" id="ARBA00022741"/>
    </source>
</evidence>
<dbReference type="GO" id="GO:0017101">
    <property type="term" value="C:aminoacyl-tRNA synthetase multienzyme complex"/>
    <property type="evidence" value="ECO:0007669"/>
    <property type="project" value="TreeGrafter"/>
</dbReference>
<evidence type="ECO:0000259" key="12">
    <source>
        <dbReference type="Pfam" id="PF00749"/>
    </source>
</evidence>
<keyword evidence="4 11" id="KW-0547">Nucleotide-binding</keyword>
<dbReference type="Gene3D" id="2.40.240.10">
    <property type="entry name" value="Ribosomal Protein L25, Chain P"/>
    <property type="match status" value="2"/>
</dbReference>
<evidence type="ECO:0000256" key="6">
    <source>
        <dbReference type="ARBA" id="ARBA00022917"/>
    </source>
</evidence>
<keyword evidence="5 11" id="KW-0067">ATP-binding</keyword>
<feature type="domain" description="tRNA synthetases class I (E and Q) anti-codon binding" evidence="16">
    <location>
        <begin position="671"/>
        <end position="745"/>
    </location>
</feature>
<dbReference type="GO" id="GO:0004819">
    <property type="term" value="F:glutamine-tRNA ligase activity"/>
    <property type="evidence" value="ECO:0007669"/>
    <property type="project" value="UniProtKB-EC"/>
</dbReference>
<feature type="domain" description="Glutamyl/glutaminyl-tRNA synthetase class Ib anti-codon binding" evidence="13">
    <location>
        <begin position="558"/>
        <end position="658"/>
    </location>
</feature>
<dbReference type="GO" id="GO:0005829">
    <property type="term" value="C:cytosol"/>
    <property type="evidence" value="ECO:0007669"/>
    <property type="project" value="TreeGrafter"/>
</dbReference>
<evidence type="ECO:0000256" key="2">
    <source>
        <dbReference type="ARBA" id="ARBA00012836"/>
    </source>
</evidence>
<dbReference type="Gene3D" id="1.10.8.1290">
    <property type="entry name" value="Glutaminyl-tRNA synthetase, non-specific RNA binding region part 1, domain 1"/>
    <property type="match status" value="1"/>
</dbReference>
<proteinExistence type="inferred from homology"/>